<evidence type="ECO:0000313" key="1">
    <source>
        <dbReference type="EMBL" id="KAK3936650.1"/>
    </source>
</evidence>
<reference evidence="2" key="1">
    <citation type="journal article" date="2023" name="Mol. Phylogenet. Evol.">
        <title>Genome-scale phylogeny and comparative genomics of the fungal order Sordariales.</title>
        <authorList>
            <person name="Hensen N."/>
            <person name="Bonometti L."/>
            <person name="Westerberg I."/>
            <person name="Brannstrom I.O."/>
            <person name="Guillou S."/>
            <person name="Cros-Aarteil S."/>
            <person name="Calhoun S."/>
            <person name="Haridas S."/>
            <person name="Kuo A."/>
            <person name="Mondo S."/>
            <person name="Pangilinan J."/>
            <person name="Riley R."/>
            <person name="LaButti K."/>
            <person name="Andreopoulos B."/>
            <person name="Lipzen A."/>
            <person name="Chen C."/>
            <person name="Yan M."/>
            <person name="Daum C."/>
            <person name="Ng V."/>
            <person name="Clum A."/>
            <person name="Steindorff A."/>
            <person name="Ohm R.A."/>
            <person name="Martin F."/>
            <person name="Silar P."/>
            <person name="Natvig D.O."/>
            <person name="Lalanne C."/>
            <person name="Gautier V."/>
            <person name="Ament-Velasquez S.L."/>
            <person name="Kruys A."/>
            <person name="Hutchinson M.I."/>
            <person name="Powell A.J."/>
            <person name="Barry K."/>
            <person name="Miller A.N."/>
            <person name="Grigoriev I.V."/>
            <person name="Debuchy R."/>
            <person name="Gladieux P."/>
            <person name="Hiltunen Thoren M."/>
            <person name="Johannesson H."/>
        </authorList>
    </citation>
    <scope>NUCLEOTIDE SEQUENCE [LARGE SCALE GENOMIC DNA]</scope>
    <source>
        <strain evidence="2">CBS 340.73</strain>
    </source>
</reference>
<evidence type="ECO:0000313" key="2">
    <source>
        <dbReference type="Proteomes" id="UP001303473"/>
    </source>
</evidence>
<sequence length="425" mass="47090">MAQSLFVEARGNGDIQLNGVAPLCRLQVWYWTEPGVSWVVNRELAQSLRQTITEGWVIQPAKPDPSIEGLREKFVPVEVDFECKPLYCGDSQIPLEQRLRELFHTTLPPHITSFFEKKNKKPQYVNIHPLGKALPREIIQRYTCWRVERSLAVEHVGTARSAPIADDPVGRSILDMISVIVTTLPHALSLAADIFTIVSGLSAAVVRGESITEGWSTIKDMISKSTLPDEVNKLSQQETFSVEGVDLCATPEMKLSWARTAASAGCFRELAADIRKCAKILVEGHGALLYDLSQIVVALNLYLLHQTEMETLRALIRKRYDAEKKAGKDGGLAAGALYGYGQAATGSAVLIYGGRAAVFQRRSTKADEKLAALAELNRLVPKLEGALQIAHVAISAMFCRQVLKMPLDLMSRWEQKDVLEKHFKS</sequence>
<dbReference type="Proteomes" id="UP001303473">
    <property type="component" value="Unassembled WGS sequence"/>
</dbReference>
<name>A0AAN6S161_9PEZI</name>
<organism evidence="1 2">
    <name type="scientific">Diplogelasinospora grovesii</name>
    <dbReference type="NCBI Taxonomy" id="303347"/>
    <lineage>
        <taxon>Eukaryota</taxon>
        <taxon>Fungi</taxon>
        <taxon>Dikarya</taxon>
        <taxon>Ascomycota</taxon>
        <taxon>Pezizomycotina</taxon>
        <taxon>Sordariomycetes</taxon>
        <taxon>Sordariomycetidae</taxon>
        <taxon>Sordariales</taxon>
        <taxon>Diplogelasinosporaceae</taxon>
        <taxon>Diplogelasinospora</taxon>
    </lineage>
</organism>
<accession>A0AAN6S161</accession>
<gene>
    <name evidence="1" type="ORF">QBC46DRAFT_418596</name>
</gene>
<proteinExistence type="predicted"/>
<keyword evidence="2" id="KW-1185">Reference proteome</keyword>
<comment type="caution">
    <text evidence="1">The sequence shown here is derived from an EMBL/GenBank/DDBJ whole genome shotgun (WGS) entry which is preliminary data.</text>
</comment>
<dbReference type="AlphaFoldDB" id="A0AAN6S161"/>
<protein>
    <submittedName>
        <fullName evidence="1">Uncharacterized protein</fullName>
    </submittedName>
</protein>
<dbReference type="EMBL" id="MU853877">
    <property type="protein sequence ID" value="KAK3936650.1"/>
    <property type="molecule type" value="Genomic_DNA"/>
</dbReference>